<evidence type="ECO:0000313" key="15">
    <source>
        <dbReference type="Proteomes" id="UP000324797"/>
    </source>
</evidence>
<keyword evidence="5 12" id="KW-0813">Transport</keyword>
<evidence type="ECO:0000256" key="9">
    <source>
        <dbReference type="ARBA" id="ARBA00022748"/>
    </source>
</evidence>
<dbReference type="EMBL" id="VSTH01000031">
    <property type="protein sequence ID" value="TYO66536.1"/>
    <property type="molecule type" value="Genomic_DNA"/>
</dbReference>
<evidence type="ECO:0000256" key="3">
    <source>
        <dbReference type="ARBA" id="ARBA00008741"/>
    </source>
</evidence>
<evidence type="ECO:0000256" key="6">
    <source>
        <dbReference type="ARBA" id="ARBA00022475"/>
    </source>
</evidence>
<dbReference type="Pfam" id="PF04995">
    <property type="entry name" value="CcmD"/>
    <property type="match status" value="1"/>
</dbReference>
<comment type="subcellular location">
    <subcellularLocation>
        <location evidence="2 12">Cell inner membrane</location>
        <topology evidence="2 12">Single-pass membrane protein</topology>
    </subcellularLocation>
</comment>
<dbReference type="GO" id="GO:0015886">
    <property type="term" value="P:heme transport"/>
    <property type="evidence" value="ECO:0007669"/>
    <property type="project" value="InterPro"/>
</dbReference>
<keyword evidence="15" id="KW-1185">Reference proteome</keyword>
<dbReference type="RefSeq" id="WP_148739158.1">
    <property type="nucleotide sequence ID" value="NZ_VSTH01000031.1"/>
</dbReference>
<comment type="function">
    <text evidence="1 12">Required for the export of heme to the periplasm for the biogenesis of c-type cytochromes.</text>
</comment>
<comment type="similarity">
    <text evidence="3 12">Belongs to the CcmD/CycX/HelD family.</text>
</comment>
<dbReference type="AlphaFoldDB" id="A0A5S4YQ68"/>
<feature type="compositionally biased region" description="Low complexity" evidence="13">
    <location>
        <begin position="58"/>
        <end position="69"/>
    </location>
</feature>
<keyword evidence="6 12" id="KW-1003">Cell membrane</keyword>
<reference evidence="14 15" key="1">
    <citation type="submission" date="2019-08" db="EMBL/GenBank/DDBJ databases">
        <title>Bradyrhizobium hipponensis sp. nov., a rhizobium isolated from a Lupinus angustifolius root nodule in Tunisia.</title>
        <authorList>
            <person name="Off K."/>
            <person name="Rejili M."/>
            <person name="Mars M."/>
            <person name="Brachmann A."/>
            <person name="Marin M."/>
        </authorList>
    </citation>
    <scope>NUCLEOTIDE SEQUENCE [LARGE SCALE GENOMIC DNA]</scope>
    <source>
        <strain evidence="15">aSej3</strain>
    </source>
</reference>
<keyword evidence="8 12" id="KW-0812">Transmembrane</keyword>
<dbReference type="GO" id="GO:0005886">
    <property type="term" value="C:plasma membrane"/>
    <property type="evidence" value="ECO:0007669"/>
    <property type="project" value="UniProtKB-SubCell"/>
</dbReference>
<evidence type="ECO:0000256" key="11">
    <source>
        <dbReference type="ARBA" id="ARBA00023136"/>
    </source>
</evidence>
<organism evidence="14 15">
    <name type="scientific">Bradyrhizobium hipponense</name>
    <dbReference type="NCBI Taxonomy" id="2605638"/>
    <lineage>
        <taxon>Bacteria</taxon>
        <taxon>Pseudomonadati</taxon>
        <taxon>Pseudomonadota</taxon>
        <taxon>Alphaproteobacteria</taxon>
        <taxon>Hyphomicrobiales</taxon>
        <taxon>Nitrobacteraceae</taxon>
        <taxon>Bradyrhizobium</taxon>
    </lineage>
</organism>
<evidence type="ECO:0000256" key="10">
    <source>
        <dbReference type="ARBA" id="ARBA00022989"/>
    </source>
</evidence>
<evidence type="ECO:0000256" key="5">
    <source>
        <dbReference type="ARBA" id="ARBA00022448"/>
    </source>
</evidence>
<gene>
    <name evidence="14" type="primary">ccmD</name>
    <name evidence="14" type="ORF">FXV83_10810</name>
</gene>
<comment type="caution">
    <text evidence="14">The sequence shown here is derived from an EMBL/GenBank/DDBJ whole genome shotgun (WGS) entry which is preliminary data.</text>
</comment>
<name>A0A5S4YQ68_9BRAD</name>
<accession>A0A5S4YQ68</accession>
<evidence type="ECO:0000256" key="1">
    <source>
        <dbReference type="ARBA" id="ARBA00002442"/>
    </source>
</evidence>
<evidence type="ECO:0000256" key="8">
    <source>
        <dbReference type="ARBA" id="ARBA00022692"/>
    </source>
</evidence>
<keyword evidence="11 12" id="KW-0472">Membrane</keyword>
<dbReference type="Proteomes" id="UP000324797">
    <property type="component" value="Unassembled WGS sequence"/>
</dbReference>
<proteinExistence type="inferred from homology"/>
<feature type="transmembrane region" description="Helical" evidence="12">
    <location>
        <begin position="12"/>
        <end position="32"/>
    </location>
</feature>
<dbReference type="InterPro" id="IPR007078">
    <property type="entry name" value="Haem_export_protD_CcmD"/>
</dbReference>
<keyword evidence="9 12" id="KW-0201">Cytochrome c-type biogenesis</keyword>
<evidence type="ECO:0000256" key="13">
    <source>
        <dbReference type="SAM" id="MobiDB-lite"/>
    </source>
</evidence>
<feature type="region of interest" description="Disordered" evidence="13">
    <location>
        <begin position="47"/>
        <end position="69"/>
    </location>
</feature>
<sequence length="69" mass="7636">MMTSLGPYASFIVTSYAAAALVVAILIGWVVLDHRSQTRRLRELDRSGITRRSGRSATDTPRTITRTIT</sequence>
<protein>
    <recommendedName>
        <fullName evidence="4 12">Heme exporter protein D</fullName>
    </recommendedName>
</protein>
<dbReference type="NCBIfam" id="TIGR03141">
    <property type="entry name" value="cytochro_ccmD"/>
    <property type="match status" value="1"/>
</dbReference>
<keyword evidence="7 12" id="KW-0997">Cell inner membrane</keyword>
<keyword evidence="10 12" id="KW-1133">Transmembrane helix</keyword>
<evidence type="ECO:0000313" key="14">
    <source>
        <dbReference type="EMBL" id="TYO66536.1"/>
    </source>
</evidence>
<evidence type="ECO:0000256" key="7">
    <source>
        <dbReference type="ARBA" id="ARBA00022519"/>
    </source>
</evidence>
<dbReference type="GO" id="GO:0017004">
    <property type="term" value="P:cytochrome complex assembly"/>
    <property type="evidence" value="ECO:0007669"/>
    <property type="project" value="UniProtKB-KW"/>
</dbReference>
<evidence type="ECO:0000256" key="4">
    <source>
        <dbReference type="ARBA" id="ARBA00016461"/>
    </source>
</evidence>
<evidence type="ECO:0000256" key="2">
    <source>
        <dbReference type="ARBA" id="ARBA00004377"/>
    </source>
</evidence>
<evidence type="ECO:0000256" key="12">
    <source>
        <dbReference type="RuleBase" id="RU363101"/>
    </source>
</evidence>